<protein>
    <submittedName>
        <fullName evidence="1">(2Fe-2S) ferredoxin</fullName>
    </submittedName>
</protein>
<organism evidence="1 2">
    <name type="scientific">Roseibium aquae</name>
    <dbReference type="NCBI Taxonomy" id="1323746"/>
    <lineage>
        <taxon>Bacteria</taxon>
        <taxon>Pseudomonadati</taxon>
        <taxon>Pseudomonadota</taxon>
        <taxon>Alphaproteobacteria</taxon>
        <taxon>Hyphomicrobiales</taxon>
        <taxon>Stappiaceae</taxon>
        <taxon>Roseibium</taxon>
    </lineage>
</organism>
<evidence type="ECO:0000313" key="2">
    <source>
        <dbReference type="Proteomes" id="UP000605148"/>
    </source>
</evidence>
<dbReference type="InterPro" id="IPR009702">
    <property type="entry name" value="DUF1284"/>
</dbReference>
<reference evidence="1" key="1">
    <citation type="journal article" date="2014" name="Int. J. Syst. Evol. Microbiol.">
        <title>Complete genome sequence of Corynebacterium casei LMG S-19264T (=DSM 44701T), isolated from a smear-ripened cheese.</title>
        <authorList>
            <consortium name="US DOE Joint Genome Institute (JGI-PGF)"/>
            <person name="Walter F."/>
            <person name="Albersmeier A."/>
            <person name="Kalinowski J."/>
            <person name="Ruckert C."/>
        </authorList>
    </citation>
    <scope>NUCLEOTIDE SEQUENCE</scope>
    <source>
        <strain evidence="1">CGMCC 1.12426</strain>
    </source>
</reference>
<sequence>MPIRLRAHHLLCILTFKGEGYSHGFVANYQKIVDRLNGGEPVILVEGPDDICAPLACEKDAHCFNASVRERDIAALRWVEDRVAIPHQPGAAFHLAPGTIAKLRHSFANETHRAPCLGCDWYDLCSHVAADDYEQALLKPRSAQMKRT</sequence>
<name>A0A916TLR6_9HYPH</name>
<comment type="caution">
    <text evidence="1">The sequence shown here is derived from an EMBL/GenBank/DDBJ whole genome shotgun (WGS) entry which is preliminary data.</text>
</comment>
<dbReference type="RefSeq" id="WP_150497084.1">
    <property type="nucleotide sequence ID" value="NZ_BMFA01000008.1"/>
</dbReference>
<dbReference type="EMBL" id="BMFA01000008">
    <property type="protein sequence ID" value="GGB54526.1"/>
    <property type="molecule type" value="Genomic_DNA"/>
</dbReference>
<evidence type="ECO:0000313" key="1">
    <source>
        <dbReference type="EMBL" id="GGB54526.1"/>
    </source>
</evidence>
<accession>A0A916TLR6</accession>
<gene>
    <name evidence="1" type="ORF">GCM10011316_28230</name>
</gene>
<dbReference type="Pfam" id="PF06935">
    <property type="entry name" value="DUF1284"/>
    <property type="match status" value="1"/>
</dbReference>
<dbReference type="AlphaFoldDB" id="A0A916TLR6"/>
<dbReference type="Proteomes" id="UP000605148">
    <property type="component" value="Unassembled WGS sequence"/>
</dbReference>
<proteinExistence type="predicted"/>
<dbReference type="OrthoDB" id="6195504at2"/>
<keyword evidence="2" id="KW-1185">Reference proteome</keyword>
<reference evidence="1" key="2">
    <citation type="submission" date="2020-09" db="EMBL/GenBank/DDBJ databases">
        <authorList>
            <person name="Sun Q."/>
            <person name="Zhou Y."/>
        </authorList>
    </citation>
    <scope>NUCLEOTIDE SEQUENCE</scope>
    <source>
        <strain evidence="1">CGMCC 1.12426</strain>
    </source>
</reference>